<name>A0A6A5T677_9PLEO</name>
<evidence type="ECO:0000313" key="2">
    <source>
        <dbReference type="EMBL" id="KAF1947604.1"/>
    </source>
</evidence>
<proteinExistence type="predicted"/>
<accession>A0A6A5T677</accession>
<feature type="region of interest" description="Disordered" evidence="1">
    <location>
        <begin position="1"/>
        <end position="25"/>
    </location>
</feature>
<dbReference type="AlphaFoldDB" id="A0A6A5T677"/>
<feature type="compositionally biased region" description="Basic and acidic residues" evidence="1">
    <location>
        <begin position="113"/>
        <end position="131"/>
    </location>
</feature>
<evidence type="ECO:0000256" key="1">
    <source>
        <dbReference type="SAM" id="MobiDB-lite"/>
    </source>
</evidence>
<feature type="compositionally biased region" description="Polar residues" evidence="1">
    <location>
        <begin position="1"/>
        <end position="18"/>
    </location>
</feature>
<dbReference type="Proteomes" id="UP000800038">
    <property type="component" value="Unassembled WGS sequence"/>
</dbReference>
<feature type="compositionally biased region" description="Acidic residues" evidence="1">
    <location>
        <begin position="176"/>
        <end position="194"/>
    </location>
</feature>
<evidence type="ECO:0000313" key="3">
    <source>
        <dbReference type="Proteomes" id="UP000800038"/>
    </source>
</evidence>
<organism evidence="2 3">
    <name type="scientific">Clathrospora elynae</name>
    <dbReference type="NCBI Taxonomy" id="706981"/>
    <lineage>
        <taxon>Eukaryota</taxon>
        <taxon>Fungi</taxon>
        <taxon>Dikarya</taxon>
        <taxon>Ascomycota</taxon>
        <taxon>Pezizomycotina</taxon>
        <taxon>Dothideomycetes</taxon>
        <taxon>Pleosporomycetidae</taxon>
        <taxon>Pleosporales</taxon>
        <taxon>Diademaceae</taxon>
        <taxon>Clathrospora</taxon>
    </lineage>
</organism>
<protein>
    <submittedName>
        <fullName evidence="2">Uncharacterized protein</fullName>
    </submittedName>
</protein>
<gene>
    <name evidence="2" type="ORF">EJ02DRAFT_483</name>
</gene>
<keyword evidence="3" id="KW-1185">Reference proteome</keyword>
<feature type="region of interest" description="Disordered" evidence="1">
    <location>
        <begin position="63"/>
        <end position="212"/>
    </location>
</feature>
<dbReference type="EMBL" id="ML975997">
    <property type="protein sequence ID" value="KAF1947604.1"/>
    <property type="molecule type" value="Genomic_DNA"/>
</dbReference>
<sequence length="212" mass="24050">MVPHNDGSSESKPTSSDLRQPPIPIILPKDKQSFKRATTTTLNRRPGVRKRLSITFRHTNHFNKHHCDGDEESEEGKETVGPMRILSPRATEYVPPPPIRKIKTFPLSFWRPQEAKSEKSEKRQEDGKDAGRAAVTQMEGLGQEPSMQRPRSEGSSRSDSIWDVPMSEPRRTSYSVDEEDDEDDDEDDDDEESSSVENEGIFQTPVESRRGS</sequence>
<reference evidence="2" key="1">
    <citation type="journal article" date="2020" name="Stud. Mycol.">
        <title>101 Dothideomycetes genomes: a test case for predicting lifestyles and emergence of pathogens.</title>
        <authorList>
            <person name="Haridas S."/>
            <person name="Albert R."/>
            <person name="Binder M."/>
            <person name="Bloem J."/>
            <person name="Labutti K."/>
            <person name="Salamov A."/>
            <person name="Andreopoulos B."/>
            <person name="Baker S."/>
            <person name="Barry K."/>
            <person name="Bills G."/>
            <person name="Bluhm B."/>
            <person name="Cannon C."/>
            <person name="Castanera R."/>
            <person name="Culley D."/>
            <person name="Daum C."/>
            <person name="Ezra D."/>
            <person name="Gonzalez J."/>
            <person name="Henrissat B."/>
            <person name="Kuo A."/>
            <person name="Liang C."/>
            <person name="Lipzen A."/>
            <person name="Lutzoni F."/>
            <person name="Magnuson J."/>
            <person name="Mondo S."/>
            <person name="Nolan M."/>
            <person name="Ohm R."/>
            <person name="Pangilinan J."/>
            <person name="Park H.-J."/>
            <person name="Ramirez L."/>
            <person name="Alfaro M."/>
            <person name="Sun H."/>
            <person name="Tritt A."/>
            <person name="Yoshinaga Y."/>
            <person name="Zwiers L.-H."/>
            <person name="Turgeon B."/>
            <person name="Goodwin S."/>
            <person name="Spatafora J."/>
            <person name="Crous P."/>
            <person name="Grigoriev I."/>
        </authorList>
    </citation>
    <scope>NUCLEOTIDE SEQUENCE</scope>
    <source>
        <strain evidence="2">CBS 161.51</strain>
    </source>
</reference>